<feature type="transmembrane region" description="Helical" evidence="8">
    <location>
        <begin position="48"/>
        <end position="77"/>
    </location>
</feature>
<organism evidence="9 10">
    <name type="scientific">Globicatella sulfidifaciens</name>
    <dbReference type="NCBI Taxonomy" id="136093"/>
    <lineage>
        <taxon>Bacteria</taxon>
        <taxon>Bacillati</taxon>
        <taxon>Bacillota</taxon>
        <taxon>Bacilli</taxon>
        <taxon>Lactobacillales</taxon>
        <taxon>Aerococcaceae</taxon>
        <taxon>Globicatella</taxon>
    </lineage>
</organism>
<sequence>MDQRHKKSTDARHPLFWHNFLNSKMVTTLMIILLVLIIIFLMTKLAYIFTPVLTLFEIFGFPIVSSAVLYYLFYPIVNQLHNRGVKKSISVFGIFIFLILAISLSIGSIVPIMRDQVNTFIENVPNYYETLMKMFKDLPFSFNDVLPELGIDLQKVFDGFSTEGFSQRLDSIVSSTFGGLGSFVGTVTTTFTGLLIIPIFTYYLLVESDKIPKKLLYYIPTKYRQVVSRMLYQGNYQVSQYIRGQIIVAICVGIIFAIGYAIIGLEYGTTLAVLAGLLNIIPYLGSFIAIIPALIVGLITSPIMLIKVIIVMVVEQTIEGRFISPQVLGNSMQIHPVTILMVLLASGKLFGVVGVVIGIPTFAVLKVIVSEIYSWYRENNPSYQEPIIDYSTGSTPVINSMMESKNINESTEKTNEN</sequence>
<proteinExistence type="inferred from homology"/>
<feature type="transmembrane region" description="Helical" evidence="8">
    <location>
        <begin position="246"/>
        <end position="263"/>
    </location>
</feature>
<name>A0A7X8C348_9LACT</name>
<dbReference type="RefSeq" id="WP_276647199.1">
    <property type="nucleotide sequence ID" value="NZ_JAAYSM010000114.1"/>
</dbReference>
<dbReference type="Pfam" id="PF01594">
    <property type="entry name" value="AI-2E_transport"/>
    <property type="match status" value="1"/>
</dbReference>
<feature type="transmembrane region" description="Helical" evidence="8">
    <location>
        <begin position="283"/>
        <end position="306"/>
    </location>
</feature>
<protein>
    <submittedName>
        <fullName evidence="9">AI-2E family transporter</fullName>
    </submittedName>
</protein>
<dbReference type="PANTHER" id="PTHR21716">
    <property type="entry name" value="TRANSMEMBRANE PROTEIN"/>
    <property type="match status" value="1"/>
</dbReference>
<evidence type="ECO:0000313" key="10">
    <source>
        <dbReference type="Proteomes" id="UP000541058"/>
    </source>
</evidence>
<feature type="transmembrane region" description="Helical" evidence="8">
    <location>
        <begin position="89"/>
        <end position="113"/>
    </location>
</feature>
<evidence type="ECO:0000256" key="3">
    <source>
        <dbReference type="ARBA" id="ARBA00022448"/>
    </source>
</evidence>
<comment type="similarity">
    <text evidence="2">Belongs to the autoinducer-2 exporter (AI-2E) (TC 2.A.86) family.</text>
</comment>
<dbReference type="GO" id="GO:0005886">
    <property type="term" value="C:plasma membrane"/>
    <property type="evidence" value="ECO:0007669"/>
    <property type="project" value="UniProtKB-SubCell"/>
</dbReference>
<dbReference type="GO" id="GO:0055085">
    <property type="term" value="P:transmembrane transport"/>
    <property type="evidence" value="ECO:0007669"/>
    <property type="project" value="TreeGrafter"/>
</dbReference>
<evidence type="ECO:0000256" key="1">
    <source>
        <dbReference type="ARBA" id="ARBA00004651"/>
    </source>
</evidence>
<keyword evidence="5 8" id="KW-0812">Transmembrane</keyword>
<keyword evidence="6 8" id="KW-1133">Transmembrane helix</keyword>
<dbReference type="PANTHER" id="PTHR21716:SF53">
    <property type="entry name" value="PERMEASE PERM-RELATED"/>
    <property type="match status" value="1"/>
</dbReference>
<keyword evidence="7 8" id="KW-0472">Membrane</keyword>
<evidence type="ECO:0000256" key="8">
    <source>
        <dbReference type="SAM" id="Phobius"/>
    </source>
</evidence>
<feature type="transmembrane region" description="Helical" evidence="8">
    <location>
        <begin position="183"/>
        <end position="205"/>
    </location>
</feature>
<evidence type="ECO:0000256" key="4">
    <source>
        <dbReference type="ARBA" id="ARBA00022475"/>
    </source>
</evidence>
<evidence type="ECO:0000256" key="6">
    <source>
        <dbReference type="ARBA" id="ARBA00022989"/>
    </source>
</evidence>
<dbReference type="EMBL" id="JAAYSM010000114">
    <property type="protein sequence ID" value="NLJ17929.1"/>
    <property type="molecule type" value="Genomic_DNA"/>
</dbReference>
<gene>
    <name evidence="9" type="ORF">GX355_03630</name>
</gene>
<accession>A0A7X8C348</accession>
<evidence type="ECO:0000313" key="9">
    <source>
        <dbReference type="EMBL" id="NLJ17929.1"/>
    </source>
</evidence>
<keyword evidence="3" id="KW-0813">Transport</keyword>
<evidence type="ECO:0000256" key="5">
    <source>
        <dbReference type="ARBA" id="ARBA00022692"/>
    </source>
</evidence>
<dbReference type="AlphaFoldDB" id="A0A7X8C348"/>
<comment type="caution">
    <text evidence="9">The sequence shown here is derived from an EMBL/GenBank/DDBJ whole genome shotgun (WGS) entry which is preliminary data.</text>
</comment>
<dbReference type="Proteomes" id="UP000541058">
    <property type="component" value="Unassembled WGS sequence"/>
</dbReference>
<evidence type="ECO:0000256" key="2">
    <source>
        <dbReference type="ARBA" id="ARBA00009773"/>
    </source>
</evidence>
<feature type="transmembrane region" description="Helical" evidence="8">
    <location>
        <begin position="21"/>
        <end position="42"/>
    </location>
</feature>
<reference evidence="9 10" key="1">
    <citation type="journal article" date="2020" name="Biotechnol. Biofuels">
        <title>New insights from the biogas microbiome by comprehensive genome-resolved metagenomics of nearly 1600 species originating from multiple anaerobic digesters.</title>
        <authorList>
            <person name="Campanaro S."/>
            <person name="Treu L."/>
            <person name="Rodriguez-R L.M."/>
            <person name="Kovalovszki A."/>
            <person name="Ziels R.M."/>
            <person name="Maus I."/>
            <person name="Zhu X."/>
            <person name="Kougias P.G."/>
            <person name="Basile A."/>
            <person name="Luo G."/>
            <person name="Schluter A."/>
            <person name="Konstantinidis K.T."/>
            <person name="Angelidaki I."/>
        </authorList>
    </citation>
    <scope>NUCLEOTIDE SEQUENCE [LARGE SCALE GENOMIC DNA]</scope>
    <source>
        <strain evidence="9">AS23ysBPME_34</strain>
    </source>
</reference>
<dbReference type="InterPro" id="IPR002549">
    <property type="entry name" value="AI-2E-like"/>
</dbReference>
<keyword evidence="4" id="KW-1003">Cell membrane</keyword>
<comment type="subcellular location">
    <subcellularLocation>
        <location evidence="1">Cell membrane</location>
        <topology evidence="1">Multi-pass membrane protein</topology>
    </subcellularLocation>
</comment>
<evidence type="ECO:0000256" key="7">
    <source>
        <dbReference type="ARBA" id="ARBA00023136"/>
    </source>
</evidence>